<accession>A0A9P7FPF5</accession>
<dbReference type="OrthoDB" id="3192156at2759"/>
<evidence type="ECO:0000313" key="3">
    <source>
        <dbReference type="Proteomes" id="UP000717328"/>
    </source>
</evidence>
<reference evidence="2" key="1">
    <citation type="submission" date="2021-02" db="EMBL/GenBank/DDBJ databases">
        <authorList>
            <person name="Nieuwenhuis M."/>
            <person name="Van De Peppel L.J.J."/>
        </authorList>
    </citation>
    <scope>NUCLEOTIDE SEQUENCE</scope>
    <source>
        <strain evidence="2">D49</strain>
    </source>
</reference>
<sequence>MSLVLPIIEVFRYTLQPIAPFTWFGLGISTLDLVATVRLCLILRQIREQLYLKHVSVKGVAGVEQKSFIKSLTATLTVVYGGEAVVGTLLGFAPSFMVSGVVPALYASVQALIDVLPVVPDITAQLELPLSVVDGFTRAYLLCNLIPPTVVTHTSPAIATSPWTLLVASLLTANTGFFFVNMFSLLAPTPYTVTTPPELQSYGWMTADLWCAPVITGLYALLTHAQPFWADMHSLLVVLMGGASSAKAVQPVDPETARAVCALLLAGLFTGRTVKNFGVWTPFNNIHNKVEAVRESTS</sequence>
<evidence type="ECO:0000256" key="1">
    <source>
        <dbReference type="SAM" id="Phobius"/>
    </source>
</evidence>
<name>A0A9P7FPF5_9AGAR</name>
<dbReference type="AlphaFoldDB" id="A0A9P7FPF5"/>
<reference evidence="2" key="2">
    <citation type="submission" date="2021-10" db="EMBL/GenBank/DDBJ databases">
        <title>Phylogenomics reveals ancestral predisposition of the termite-cultivated fungus Termitomyces towards a domesticated lifestyle.</title>
        <authorList>
            <person name="Auxier B."/>
            <person name="Grum-Grzhimaylo A."/>
            <person name="Cardenas M.E."/>
            <person name="Lodge J.D."/>
            <person name="Laessoe T."/>
            <person name="Pedersen O."/>
            <person name="Smith M.E."/>
            <person name="Kuyper T.W."/>
            <person name="Franco-Molano E.A."/>
            <person name="Baroni T.J."/>
            <person name="Aanen D.K."/>
        </authorList>
    </citation>
    <scope>NUCLEOTIDE SEQUENCE</scope>
    <source>
        <strain evidence="2">D49</strain>
    </source>
</reference>
<keyword evidence="3" id="KW-1185">Reference proteome</keyword>
<dbReference type="EMBL" id="JABCKI010006365">
    <property type="protein sequence ID" value="KAG5634534.1"/>
    <property type="molecule type" value="Genomic_DNA"/>
</dbReference>
<feature type="transmembrane region" description="Helical" evidence="1">
    <location>
        <begin position="20"/>
        <end position="43"/>
    </location>
</feature>
<keyword evidence="1" id="KW-1133">Transmembrane helix</keyword>
<protein>
    <submittedName>
        <fullName evidence="2">Uncharacterized protein</fullName>
    </submittedName>
</protein>
<keyword evidence="1" id="KW-0472">Membrane</keyword>
<proteinExistence type="predicted"/>
<dbReference type="Proteomes" id="UP000717328">
    <property type="component" value="Unassembled WGS sequence"/>
</dbReference>
<comment type="caution">
    <text evidence="2">The sequence shown here is derived from an EMBL/GenBank/DDBJ whole genome shotgun (WGS) entry which is preliminary data.</text>
</comment>
<keyword evidence="1" id="KW-0812">Transmembrane</keyword>
<gene>
    <name evidence="2" type="ORF">H0H81_001633</name>
</gene>
<evidence type="ECO:0000313" key="2">
    <source>
        <dbReference type="EMBL" id="KAG5634534.1"/>
    </source>
</evidence>
<organism evidence="2 3">
    <name type="scientific">Sphagnurus paluster</name>
    <dbReference type="NCBI Taxonomy" id="117069"/>
    <lineage>
        <taxon>Eukaryota</taxon>
        <taxon>Fungi</taxon>
        <taxon>Dikarya</taxon>
        <taxon>Basidiomycota</taxon>
        <taxon>Agaricomycotina</taxon>
        <taxon>Agaricomycetes</taxon>
        <taxon>Agaricomycetidae</taxon>
        <taxon>Agaricales</taxon>
        <taxon>Tricholomatineae</taxon>
        <taxon>Lyophyllaceae</taxon>
        <taxon>Sphagnurus</taxon>
    </lineage>
</organism>
<feature type="transmembrane region" description="Helical" evidence="1">
    <location>
        <begin position="163"/>
        <end position="182"/>
    </location>
</feature>